<name>A0A327KD46_9BRAD</name>
<evidence type="ECO:0000313" key="1">
    <source>
        <dbReference type="EMBL" id="RAI36689.1"/>
    </source>
</evidence>
<dbReference type="AlphaFoldDB" id="A0A327KD46"/>
<sequence length="205" mass="21444">MDQHASLDQAVETVPPPIVLAPGEAPPSVPDDTGPAPGVFTIGQWVPTPLPSRRAISDVPGSAPPAAGASGAAVAVAARTGADLFQQNTAMARNMLAVGAEMTTHMNACARAHLDMVARSNAELLGAALRASTDFSEWTRRYLDVLSGDRMTAFMRHRTPQHLALLQAEAFHTGIETMLGWARATAERATAERATAERAATKAGA</sequence>
<dbReference type="EMBL" id="NPEU01000209">
    <property type="protein sequence ID" value="RAI36689.1"/>
    <property type="molecule type" value="Genomic_DNA"/>
</dbReference>
<protein>
    <recommendedName>
        <fullName evidence="3">Phasin domain-containing protein</fullName>
    </recommendedName>
</protein>
<comment type="caution">
    <text evidence="1">The sequence shown here is derived from an EMBL/GenBank/DDBJ whole genome shotgun (WGS) entry which is preliminary data.</text>
</comment>
<dbReference type="RefSeq" id="WP_210207658.1">
    <property type="nucleotide sequence ID" value="NZ_NPEU01000209.1"/>
</dbReference>
<gene>
    <name evidence="1" type="ORF">CH338_17205</name>
</gene>
<accession>A0A327KD46</accession>
<keyword evidence="2" id="KW-1185">Reference proteome</keyword>
<organism evidence="1 2">
    <name type="scientific">Rhodoplanes elegans</name>
    <dbReference type="NCBI Taxonomy" id="29408"/>
    <lineage>
        <taxon>Bacteria</taxon>
        <taxon>Pseudomonadati</taxon>
        <taxon>Pseudomonadota</taxon>
        <taxon>Alphaproteobacteria</taxon>
        <taxon>Hyphomicrobiales</taxon>
        <taxon>Nitrobacteraceae</taxon>
        <taxon>Rhodoplanes</taxon>
    </lineage>
</organism>
<dbReference type="Proteomes" id="UP000248863">
    <property type="component" value="Unassembled WGS sequence"/>
</dbReference>
<evidence type="ECO:0008006" key="3">
    <source>
        <dbReference type="Google" id="ProtNLM"/>
    </source>
</evidence>
<feature type="non-terminal residue" evidence="1">
    <location>
        <position position="205"/>
    </location>
</feature>
<evidence type="ECO:0000313" key="2">
    <source>
        <dbReference type="Proteomes" id="UP000248863"/>
    </source>
</evidence>
<proteinExistence type="predicted"/>
<reference evidence="1 2" key="1">
    <citation type="submission" date="2017-07" db="EMBL/GenBank/DDBJ databases">
        <title>Draft Genome Sequences of Select Purple Nonsulfur Bacteria.</title>
        <authorList>
            <person name="Lasarre B."/>
            <person name="Mckinlay J.B."/>
        </authorList>
    </citation>
    <scope>NUCLEOTIDE SEQUENCE [LARGE SCALE GENOMIC DNA]</scope>
    <source>
        <strain evidence="1 2">DSM 11907</strain>
    </source>
</reference>